<evidence type="ECO:0000256" key="2">
    <source>
        <dbReference type="ARBA" id="ARBA00005513"/>
    </source>
</evidence>
<dbReference type="OrthoDB" id="5243563at2"/>
<dbReference type="InterPro" id="IPR028987">
    <property type="entry name" value="ATP_synth_B-like_membr_sf"/>
</dbReference>
<dbReference type="PATRIC" id="fig|1125717.3.peg.768"/>
<evidence type="ECO:0000256" key="15">
    <source>
        <dbReference type="RuleBase" id="RU003848"/>
    </source>
</evidence>
<dbReference type="CDD" id="cd06503">
    <property type="entry name" value="ATP-synt_Fo_b"/>
    <property type="match status" value="1"/>
</dbReference>
<evidence type="ECO:0000256" key="11">
    <source>
        <dbReference type="ARBA" id="ARBA00023310"/>
    </source>
</evidence>
<dbReference type="PANTHER" id="PTHR33445:SF1">
    <property type="entry name" value="ATP SYNTHASE SUBUNIT B"/>
    <property type="match status" value="1"/>
</dbReference>
<evidence type="ECO:0000256" key="1">
    <source>
        <dbReference type="ARBA" id="ARBA00004162"/>
    </source>
</evidence>
<dbReference type="InterPro" id="IPR002146">
    <property type="entry name" value="ATP_synth_b/b'su_bac/chlpt"/>
</dbReference>
<dbReference type="EMBL" id="AKFS01000114">
    <property type="protein sequence ID" value="EJF46821.1"/>
    <property type="molecule type" value="Genomic_DNA"/>
</dbReference>
<organism evidence="16 17">
    <name type="scientific">Schaalia georgiae F0490</name>
    <dbReference type="NCBI Taxonomy" id="1125717"/>
    <lineage>
        <taxon>Bacteria</taxon>
        <taxon>Bacillati</taxon>
        <taxon>Actinomycetota</taxon>
        <taxon>Actinomycetes</taxon>
        <taxon>Actinomycetales</taxon>
        <taxon>Actinomycetaceae</taxon>
        <taxon>Schaalia</taxon>
    </lineage>
</organism>
<keyword evidence="9 14" id="KW-0406">Ion transport</keyword>
<comment type="subcellular location">
    <subcellularLocation>
        <location evidence="1 14">Cell membrane</location>
        <topology evidence="1 14">Single-pass membrane protein</topology>
    </subcellularLocation>
</comment>
<comment type="caution">
    <text evidence="16">The sequence shown here is derived from an EMBL/GenBank/DDBJ whole genome shotgun (WGS) entry which is preliminary data.</text>
</comment>
<dbReference type="GO" id="GO:0005886">
    <property type="term" value="C:plasma membrane"/>
    <property type="evidence" value="ECO:0007669"/>
    <property type="project" value="UniProtKB-SubCell"/>
</dbReference>
<keyword evidence="11 14" id="KW-0066">ATP synthesis</keyword>
<comment type="function">
    <text evidence="12 14">F(1)F(0) ATP synthase produces ATP from ADP in the presence of a proton or sodium gradient. F-type ATPases consist of two structural domains, F(1) containing the extramembraneous catalytic core and F(0) containing the membrane proton channel, linked together by a central stalk and a peripheral stalk. During catalysis, ATP synthesis in the catalytic domain of F(1) is coupled via a rotary mechanism of the central stalk subunits to proton translocation.</text>
</comment>
<dbReference type="GO" id="GO:0046933">
    <property type="term" value="F:proton-transporting ATP synthase activity, rotational mechanism"/>
    <property type="evidence" value="ECO:0007669"/>
    <property type="project" value="UniProtKB-UniRule"/>
</dbReference>
<feature type="transmembrane region" description="Helical" evidence="14">
    <location>
        <begin position="24"/>
        <end position="43"/>
    </location>
</feature>
<name>J0XDM8_9ACTO</name>
<keyword evidence="6 14" id="KW-0812">Transmembrane</keyword>
<keyword evidence="8 14" id="KW-1133">Transmembrane helix</keyword>
<keyword evidence="16" id="KW-0378">Hydrolase</keyword>
<dbReference type="AlphaFoldDB" id="J0XDM8"/>
<dbReference type="Proteomes" id="UP000004578">
    <property type="component" value="Unassembled WGS sequence"/>
</dbReference>
<keyword evidence="7 14" id="KW-0375">Hydrogen ion transport</keyword>
<sequence>MFHVLAAAQEKGGIAVILPPPYEIFWSAVVLLVVLLLVGRFALPRIYRVMDERAAKIEEGLGAAEKAKADQAAAARERDAVLRDANAEAHEIRERANEEAKSIVAAGRAEAQDEANRILEVAQRQILAEKQAAQISLRAEVGLLASELAEKIIGEQLRDTALTSRVVDRFLDELEEDTNAARGGAR</sequence>
<evidence type="ECO:0000256" key="7">
    <source>
        <dbReference type="ARBA" id="ARBA00022781"/>
    </source>
</evidence>
<evidence type="ECO:0000256" key="14">
    <source>
        <dbReference type="HAMAP-Rule" id="MF_01398"/>
    </source>
</evidence>
<keyword evidence="4 14" id="KW-1003">Cell membrane</keyword>
<dbReference type="RefSeq" id="WP_005869217.1">
    <property type="nucleotide sequence ID" value="NZ_AKFS01000114.1"/>
</dbReference>
<evidence type="ECO:0000256" key="12">
    <source>
        <dbReference type="ARBA" id="ARBA00025198"/>
    </source>
</evidence>
<dbReference type="GO" id="GO:0016787">
    <property type="term" value="F:hydrolase activity"/>
    <property type="evidence" value="ECO:0007669"/>
    <property type="project" value="UniProtKB-KW"/>
</dbReference>
<dbReference type="InterPro" id="IPR050059">
    <property type="entry name" value="ATP_synthase_B_chain"/>
</dbReference>
<dbReference type="InterPro" id="IPR005864">
    <property type="entry name" value="ATP_synth_F0_bsu_bac"/>
</dbReference>
<evidence type="ECO:0000256" key="6">
    <source>
        <dbReference type="ARBA" id="ARBA00022692"/>
    </source>
</evidence>
<dbReference type="HAMAP" id="MF_01398">
    <property type="entry name" value="ATP_synth_b_bprime"/>
    <property type="match status" value="1"/>
</dbReference>
<evidence type="ECO:0000256" key="9">
    <source>
        <dbReference type="ARBA" id="ARBA00023065"/>
    </source>
</evidence>
<protein>
    <recommendedName>
        <fullName evidence="14">ATP synthase subunit b</fullName>
    </recommendedName>
    <alternativeName>
        <fullName evidence="14">ATP synthase F(0) sector subunit b</fullName>
    </alternativeName>
    <alternativeName>
        <fullName evidence="14">ATPase subunit I</fullName>
    </alternativeName>
    <alternativeName>
        <fullName evidence="14">F-type ATPase subunit b</fullName>
        <shortName evidence="14">F-ATPase subunit b</shortName>
    </alternativeName>
</protein>
<keyword evidence="10 14" id="KW-0472">Membrane</keyword>
<keyword evidence="3 14" id="KW-0813">Transport</keyword>
<evidence type="ECO:0000256" key="3">
    <source>
        <dbReference type="ARBA" id="ARBA00022448"/>
    </source>
</evidence>
<reference evidence="16 17" key="1">
    <citation type="submission" date="2012-05" db="EMBL/GenBank/DDBJ databases">
        <authorList>
            <person name="Harkins D.M."/>
            <person name="Madupu R."/>
            <person name="Durkin A.S."/>
            <person name="Torralba M."/>
            <person name="Methe B."/>
            <person name="Sutton G.G."/>
            <person name="Nelson K.E."/>
        </authorList>
    </citation>
    <scope>NUCLEOTIDE SEQUENCE [LARGE SCALE GENOMIC DNA]</scope>
    <source>
        <strain evidence="16 17">F0490</strain>
    </source>
</reference>
<evidence type="ECO:0000313" key="17">
    <source>
        <dbReference type="Proteomes" id="UP000004578"/>
    </source>
</evidence>
<evidence type="ECO:0000256" key="4">
    <source>
        <dbReference type="ARBA" id="ARBA00022475"/>
    </source>
</evidence>
<gene>
    <name evidence="14 16" type="primary">atpF</name>
    <name evidence="16" type="ORF">HMPREF1317_0965</name>
</gene>
<evidence type="ECO:0000256" key="5">
    <source>
        <dbReference type="ARBA" id="ARBA00022547"/>
    </source>
</evidence>
<accession>J0XDM8</accession>
<dbReference type="NCBIfam" id="TIGR01144">
    <property type="entry name" value="ATP_synt_b"/>
    <property type="match status" value="1"/>
</dbReference>
<keyword evidence="17" id="KW-1185">Reference proteome</keyword>
<comment type="function">
    <text evidence="14">Component of the F(0) channel, it forms part of the peripheral stalk, linking F(1) to F(0).</text>
</comment>
<evidence type="ECO:0000256" key="8">
    <source>
        <dbReference type="ARBA" id="ARBA00022989"/>
    </source>
</evidence>
<proteinExistence type="inferred from homology"/>
<evidence type="ECO:0000313" key="16">
    <source>
        <dbReference type="EMBL" id="EJF46821.1"/>
    </source>
</evidence>
<dbReference type="GO" id="GO:0046961">
    <property type="term" value="F:proton-transporting ATPase activity, rotational mechanism"/>
    <property type="evidence" value="ECO:0007669"/>
    <property type="project" value="TreeGrafter"/>
</dbReference>
<dbReference type="NCBIfam" id="NF004412">
    <property type="entry name" value="PRK05759.1-3"/>
    <property type="match status" value="1"/>
</dbReference>
<comment type="subunit">
    <text evidence="13 14">F-type ATPases have 2 components, F(1) - the catalytic core - and F(0) - the membrane proton channel. F(1) has five subunits: alpha(3), beta(3), gamma(1), delta(1), epsilon(1). F(0) has three main subunits: a(1), b(2) and c(10-14). The alpha and beta chains form an alternating ring which encloses part of the gamma chain. F(1) is attached to F(0) by a central stalk formed by the gamma and epsilon chains, while a peripheral stalk is formed by the delta and b chains.</text>
</comment>
<evidence type="ECO:0000256" key="13">
    <source>
        <dbReference type="ARBA" id="ARBA00025830"/>
    </source>
</evidence>
<dbReference type="GO" id="GO:0045259">
    <property type="term" value="C:proton-transporting ATP synthase complex"/>
    <property type="evidence" value="ECO:0007669"/>
    <property type="project" value="UniProtKB-KW"/>
</dbReference>
<dbReference type="SUPFAM" id="SSF81573">
    <property type="entry name" value="F1F0 ATP synthase subunit B, membrane domain"/>
    <property type="match status" value="1"/>
</dbReference>
<comment type="similarity">
    <text evidence="2 14 15">Belongs to the ATPase B chain family.</text>
</comment>
<dbReference type="PANTHER" id="PTHR33445">
    <property type="entry name" value="ATP SYNTHASE SUBUNIT B', CHLOROPLASTIC"/>
    <property type="match status" value="1"/>
</dbReference>
<dbReference type="Gene3D" id="1.20.5.620">
    <property type="entry name" value="F1F0 ATP synthase subunit B, membrane domain"/>
    <property type="match status" value="1"/>
</dbReference>
<evidence type="ECO:0000256" key="10">
    <source>
        <dbReference type="ARBA" id="ARBA00023136"/>
    </source>
</evidence>
<keyword evidence="5 14" id="KW-0138">CF(0)</keyword>
<dbReference type="Pfam" id="PF00430">
    <property type="entry name" value="ATP-synt_B"/>
    <property type="match status" value="1"/>
</dbReference>